<reference evidence="3 4" key="1">
    <citation type="journal article" date="2020" name="FEMS Microbiol. Ecol.">
        <title>Temporal dynamics of bacterial communities during seed development and maturation.</title>
        <authorList>
            <person name="Chesneau G."/>
            <person name="Torres-Cortes G."/>
            <person name="Briand M."/>
            <person name="Darrasse A."/>
            <person name="Preveaux A."/>
            <person name="Marais C."/>
            <person name="Jacques M.A."/>
            <person name="Shade A."/>
            <person name="Barret M."/>
        </authorList>
    </citation>
    <scope>NUCLEOTIDE SEQUENCE [LARGE SCALE GENOMIC DNA]</scope>
    <source>
        <strain evidence="3 4">CFBP13599</strain>
    </source>
</reference>
<feature type="transmembrane region" description="Helical" evidence="1">
    <location>
        <begin position="286"/>
        <end position="309"/>
    </location>
</feature>
<feature type="transmembrane region" description="Helical" evidence="1">
    <location>
        <begin position="126"/>
        <end position="145"/>
    </location>
</feature>
<feature type="transmembrane region" description="Helical" evidence="1">
    <location>
        <begin position="229"/>
        <end position="246"/>
    </location>
</feature>
<dbReference type="InterPro" id="IPR050879">
    <property type="entry name" value="Acyltransferase_3"/>
</dbReference>
<dbReference type="EMBL" id="JACYWZ010000003">
    <property type="protein sequence ID" value="MBD8769816.1"/>
    <property type="molecule type" value="Genomic_DNA"/>
</dbReference>
<keyword evidence="1" id="KW-0812">Transmembrane</keyword>
<keyword evidence="3" id="KW-0808">Transferase</keyword>
<feature type="transmembrane region" description="Helical" evidence="1">
    <location>
        <begin position="258"/>
        <end position="280"/>
    </location>
</feature>
<evidence type="ECO:0000313" key="4">
    <source>
        <dbReference type="Proteomes" id="UP000620025"/>
    </source>
</evidence>
<evidence type="ECO:0000256" key="1">
    <source>
        <dbReference type="SAM" id="Phobius"/>
    </source>
</evidence>
<dbReference type="PANTHER" id="PTHR23028">
    <property type="entry name" value="ACETYLTRANSFERASE"/>
    <property type="match status" value="1"/>
</dbReference>
<evidence type="ECO:0000259" key="2">
    <source>
        <dbReference type="Pfam" id="PF01757"/>
    </source>
</evidence>
<protein>
    <submittedName>
        <fullName evidence="3">Acyltransferase</fullName>
    </submittedName>
</protein>
<feature type="transmembrane region" description="Helical" evidence="1">
    <location>
        <begin position="172"/>
        <end position="191"/>
    </location>
</feature>
<dbReference type="InterPro" id="IPR002656">
    <property type="entry name" value="Acyl_transf_3_dom"/>
</dbReference>
<organism evidence="3 4">
    <name type="scientific">Pseudomonas coleopterorum</name>
    <dbReference type="NCBI Taxonomy" id="1605838"/>
    <lineage>
        <taxon>Bacteria</taxon>
        <taxon>Pseudomonadati</taxon>
        <taxon>Pseudomonadota</taxon>
        <taxon>Gammaproteobacteria</taxon>
        <taxon>Pseudomonadales</taxon>
        <taxon>Pseudomonadaceae</taxon>
        <taxon>Pseudomonas</taxon>
    </lineage>
</organism>
<gene>
    <name evidence="3" type="ORF">IFT38_09705</name>
</gene>
<sequence>MGIFRLLLAISVLISHTQRTYFGLNLGVVAVISFLMLSGFVMTILIEKHYKSSRLVPSFYLDRAMRLQPQYLFYLILFTLYYFLVGTPQPWIASIDAQSFILNVLIIPANFYMFSLMSDQVINPPTWSLGLEVCFYLAIPFLLIYRLRKLAFLVSLFIFIAAYTGYINTDWFGYRLLPGTLFMFLMGSLLCKSNRIDLFVFWGSWLVAVVGFAYTITHPQTWLAWNREVLLGLCIAAPAIKLLSSMKSNKLDHLCGDISYGVFLNHFLIIWIARSFDIIIPTTLELGLMIILSIACAWITFQLIELPAIRIRKRLRRRTAD</sequence>
<dbReference type="PANTHER" id="PTHR23028:SF53">
    <property type="entry name" value="ACYL_TRANSF_3 DOMAIN-CONTAINING PROTEIN"/>
    <property type="match status" value="1"/>
</dbReference>
<feature type="transmembrane region" description="Helical" evidence="1">
    <location>
        <begin position="27"/>
        <end position="46"/>
    </location>
</feature>
<dbReference type="RefSeq" id="WP_192067234.1">
    <property type="nucleotide sequence ID" value="NZ_JACYWY010000001.1"/>
</dbReference>
<accession>A0ABR9BXJ0</accession>
<name>A0ABR9BXJ0_9PSED</name>
<dbReference type="Proteomes" id="UP000620025">
    <property type="component" value="Unassembled WGS sequence"/>
</dbReference>
<proteinExistence type="predicted"/>
<feature type="domain" description="Acyltransferase 3" evidence="2">
    <location>
        <begin position="4"/>
        <end position="300"/>
    </location>
</feature>
<evidence type="ECO:0000313" key="3">
    <source>
        <dbReference type="EMBL" id="MBD8769816.1"/>
    </source>
</evidence>
<keyword evidence="3" id="KW-0012">Acyltransferase</keyword>
<feature type="transmembrane region" description="Helical" evidence="1">
    <location>
        <begin position="150"/>
        <end position="166"/>
    </location>
</feature>
<dbReference type="GO" id="GO:0016746">
    <property type="term" value="F:acyltransferase activity"/>
    <property type="evidence" value="ECO:0007669"/>
    <property type="project" value="UniProtKB-KW"/>
</dbReference>
<keyword evidence="1" id="KW-1133">Transmembrane helix</keyword>
<feature type="transmembrane region" description="Helical" evidence="1">
    <location>
        <begin position="67"/>
        <end position="84"/>
    </location>
</feature>
<feature type="transmembrane region" description="Helical" evidence="1">
    <location>
        <begin position="198"/>
        <end position="217"/>
    </location>
</feature>
<keyword evidence="1" id="KW-0472">Membrane</keyword>
<comment type="caution">
    <text evidence="3">The sequence shown here is derived from an EMBL/GenBank/DDBJ whole genome shotgun (WGS) entry which is preliminary data.</text>
</comment>
<keyword evidence="4" id="KW-1185">Reference proteome</keyword>
<dbReference type="Pfam" id="PF01757">
    <property type="entry name" value="Acyl_transf_3"/>
    <property type="match status" value="1"/>
</dbReference>